<sequence length="349" mass="39091">MVYVGRLGILRLGHMGGRWMLSPFELVLLAQIPFQRTLLGTLALVTLPAGDENGDRPETLDIRTQDLQHAGQRYGDEHSRNTPNEPPQGQGDQNDEGREIELASLQSGVDDVSQNHLGADRKNADIDYVRPVGSELDQGHENGQGGDDDRTDGGNEVENKSQDTPKDGQIETGDNCSQEEEQAGEGTDYSFENQILGNLAGDAFKHHSNLHPLALWHCRKQLGNDTLPFQKQKEEEDVDQGRHLGDVQELIRYGSEAADRKTGPVHRQQGEETGSQRQVDELGHPAGNKPVERNHFLGVEGNETYQRVHCHDHKPTSQHEYEEKQHHDKCYRDDLGNMQLIETTQQRAE</sequence>
<accession>A0A644WRY1</accession>
<proteinExistence type="predicted"/>
<feature type="compositionally biased region" description="Basic and acidic residues" evidence="1">
    <location>
        <begin position="147"/>
        <end position="169"/>
    </location>
</feature>
<dbReference type="EMBL" id="VSSQ01001227">
    <property type="protein sequence ID" value="MPM06427.1"/>
    <property type="molecule type" value="Genomic_DNA"/>
</dbReference>
<evidence type="ECO:0000256" key="1">
    <source>
        <dbReference type="SAM" id="MobiDB-lite"/>
    </source>
</evidence>
<gene>
    <name evidence="2" type="ORF">SDC9_52728</name>
</gene>
<evidence type="ECO:0000313" key="2">
    <source>
        <dbReference type="EMBL" id="MPM06427.1"/>
    </source>
</evidence>
<comment type="caution">
    <text evidence="2">The sequence shown here is derived from an EMBL/GenBank/DDBJ whole genome shotgun (WGS) entry which is preliminary data.</text>
</comment>
<protein>
    <submittedName>
        <fullName evidence="2">Uncharacterized protein</fullName>
    </submittedName>
</protein>
<organism evidence="2">
    <name type="scientific">bioreactor metagenome</name>
    <dbReference type="NCBI Taxonomy" id="1076179"/>
    <lineage>
        <taxon>unclassified sequences</taxon>
        <taxon>metagenomes</taxon>
        <taxon>ecological metagenomes</taxon>
    </lineage>
</organism>
<feature type="region of interest" description="Disordered" evidence="1">
    <location>
        <begin position="134"/>
        <end position="186"/>
    </location>
</feature>
<dbReference type="AlphaFoldDB" id="A0A644WRY1"/>
<feature type="region of interest" description="Disordered" evidence="1">
    <location>
        <begin position="254"/>
        <end position="292"/>
    </location>
</feature>
<name>A0A644WRY1_9ZZZZ</name>
<feature type="region of interest" description="Disordered" evidence="1">
    <location>
        <begin position="70"/>
        <end position="95"/>
    </location>
</feature>
<reference evidence="2" key="1">
    <citation type="submission" date="2019-08" db="EMBL/GenBank/DDBJ databases">
        <authorList>
            <person name="Kucharzyk K."/>
            <person name="Murdoch R.W."/>
            <person name="Higgins S."/>
            <person name="Loffler F."/>
        </authorList>
    </citation>
    <scope>NUCLEOTIDE SEQUENCE</scope>
</reference>